<accession>A0A0F7FCH2</accession>
<evidence type="ECO:0000256" key="1">
    <source>
        <dbReference type="SAM" id="MobiDB-lite"/>
    </source>
</evidence>
<proteinExistence type="predicted"/>
<organism evidence="2 3">
    <name type="scientific">Paenibacillus durus ATCC 35681</name>
    <dbReference type="NCBI Taxonomy" id="1333534"/>
    <lineage>
        <taxon>Bacteria</taxon>
        <taxon>Bacillati</taxon>
        <taxon>Bacillota</taxon>
        <taxon>Bacilli</taxon>
        <taxon>Bacillales</taxon>
        <taxon>Paenibacillaceae</taxon>
        <taxon>Paenibacillus</taxon>
    </lineage>
</organism>
<feature type="region of interest" description="Disordered" evidence="1">
    <location>
        <begin position="171"/>
        <end position="196"/>
    </location>
</feature>
<protein>
    <submittedName>
        <fullName evidence="2">Uncharacterized protein</fullName>
    </submittedName>
</protein>
<reference evidence="2 3" key="1">
    <citation type="submission" date="2015-03" db="EMBL/GenBank/DDBJ databases">
        <authorList>
            <person name="Abdul Halim M."/>
        </authorList>
    </citation>
    <scope>NUCLEOTIDE SEQUENCE [LARGE SCALE GENOMIC DNA]</scope>
    <source>
        <strain evidence="2 3">ATCC 35681</strain>
    </source>
</reference>
<dbReference type="OrthoDB" id="2665435at2"/>
<dbReference type="HOGENOM" id="CLU_1022484_0_0_9"/>
<dbReference type="RefSeq" id="WP_025698491.1">
    <property type="nucleotide sequence ID" value="NZ_ASQQ01000601.1"/>
</dbReference>
<evidence type="ECO:0000313" key="2">
    <source>
        <dbReference type="EMBL" id="AKG36090.1"/>
    </source>
</evidence>
<dbReference type="Proteomes" id="UP000034189">
    <property type="component" value="Chromosome"/>
</dbReference>
<sequence length="272" mass="29672">MSMVSIQAELPALDNIIATLSNRDRLPYTREAVRAATIDLIQATWIQYASGVEVSYSGGTFRIGVQTGEYVRSIQDGLRFPDDLTGEVFSTSRHGAAIESGQEAKDLKPKLLASSKAKVGANGKKYVTVPFRHGAPGSATMADMPKRMHEQAKKLEFSRVTSSLPSRTYSWGGRIKSDDTGKRSHTGSHPGAGYSWKTGKHQGMVKMGGAGQTQYLTFRRVSENSDPKSWRRPTIKPKPIREAVIENTRDQVRDMIVQGFQKDLAAAGLGGG</sequence>
<dbReference type="EMBL" id="CP011114">
    <property type="protein sequence ID" value="AKG36090.1"/>
    <property type="molecule type" value="Genomic_DNA"/>
</dbReference>
<dbReference type="AlphaFoldDB" id="A0A0F7FCH2"/>
<dbReference type="PATRIC" id="fig|1333534.5.peg.3807"/>
<gene>
    <name evidence="2" type="ORF">VK70_17270</name>
</gene>
<name>A0A0F7FCH2_PAEDU</name>
<reference evidence="2 3" key="2">
    <citation type="journal article" date="2016" name="Genome Announc.">
        <title>Genome Sequence of a Gram-Positive Diazotroph, Paenibacillus durus Type Strain ATCC 35681.</title>
        <authorList>
            <person name="Halim M.A."/>
            <person name="Rahman A.Y."/>
            <person name="Sim K.S."/>
            <person name="Yam H.C."/>
            <person name="Rahim A.A."/>
            <person name="Ghazali A.H."/>
            <person name="Najimudin N."/>
        </authorList>
    </citation>
    <scope>NUCLEOTIDE SEQUENCE [LARGE SCALE GENOMIC DNA]</scope>
    <source>
        <strain evidence="2 3">ATCC 35681</strain>
    </source>
</reference>
<evidence type="ECO:0000313" key="3">
    <source>
        <dbReference type="Proteomes" id="UP000034189"/>
    </source>
</evidence>